<dbReference type="InterPro" id="IPR050261">
    <property type="entry name" value="FrsA_esterase"/>
</dbReference>
<comment type="similarity">
    <text evidence="1">Belongs to the AB hydrolase superfamily.</text>
</comment>
<dbReference type="PANTHER" id="PTHR22946">
    <property type="entry name" value="DIENELACTONE HYDROLASE DOMAIN-CONTAINING PROTEIN-RELATED"/>
    <property type="match status" value="1"/>
</dbReference>
<evidence type="ECO:0000313" key="3">
    <source>
        <dbReference type="EMBL" id="MBY8877714.1"/>
    </source>
</evidence>
<dbReference type="Gene3D" id="3.40.50.1820">
    <property type="entry name" value="alpha/beta hydrolase"/>
    <property type="match status" value="2"/>
</dbReference>
<dbReference type="Proteomes" id="UP000778578">
    <property type="component" value="Unassembled WGS sequence"/>
</dbReference>
<reference evidence="3 4" key="1">
    <citation type="submission" date="2021-08" db="EMBL/GenBank/DDBJ databases">
        <title>WGS of actinomycetes from Thailand.</title>
        <authorList>
            <person name="Thawai C."/>
        </authorList>
    </citation>
    <scope>NUCLEOTIDE SEQUENCE [LARGE SCALE GENOMIC DNA]</scope>
    <source>
        <strain evidence="3 4">PLK6-54</strain>
    </source>
</reference>
<keyword evidence="2 3" id="KW-0378">Hydrolase</keyword>
<sequence>MFVLVPEIHTGAWVWDELAVRLRESGAGVWAVELSGTGAADGDAGSTFVAGSTRTADAAATTPVDLETHIADVLAAVDALTPPGDGDAAGPDQYLVLVGHGYGIHPALGAADRRPGRVARIVHLDTGSPQDGDPPLALGADQTLRERLTGPHLPPPAAGDLQRWGSLDGVPADALALLTSRAVPQPTATLTQPLRLTGAAAGVPSTGVLCTANGTSIALVELLVGMGDPRVLPLVDRRVRFFELATGHWPMLSRPAELAAVLLEAAEGGGQRLTPRAEGAAAPPGTFPLDVAERPRERHGRVDLHLPEDEQPVPAVVFVHGGPVPADGRPTPRDSSTFLGYARYAASLGAVGVTLDHRLHDLSGFERAAEDVAAAVDLVRGHPRVDADRVALWFLSGGGVLSAEWLAAPPKWLRCVALTYPVLAPLPNWGLAADRFRPAEALRGAGSLPVVLTRVGQELPEIAATVEEFLTAAKECAADVEVVDVPDARHGFETLDHTDGTRAALRRAMTSVLRRLEPHGGSGER</sequence>
<name>A0ABS7Q4S5_9ACTN</name>
<dbReference type="PANTHER" id="PTHR22946:SF9">
    <property type="entry name" value="POLYKETIDE TRANSFERASE AF380"/>
    <property type="match status" value="1"/>
</dbReference>
<gene>
    <name evidence="3" type="ORF">K7862_08730</name>
</gene>
<evidence type="ECO:0000256" key="1">
    <source>
        <dbReference type="ARBA" id="ARBA00008645"/>
    </source>
</evidence>
<evidence type="ECO:0000256" key="2">
    <source>
        <dbReference type="ARBA" id="ARBA00022801"/>
    </source>
</evidence>
<protein>
    <submittedName>
        <fullName evidence="3">Alpha/beta hydrolase</fullName>
    </submittedName>
</protein>
<keyword evidence="4" id="KW-1185">Reference proteome</keyword>
<evidence type="ECO:0000313" key="4">
    <source>
        <dbReference type="Proteomes" id="UP000778578"/>
    </source>
</evidence>
<proteinExistence type="inferred from homology"/>
<dbReference type="EMBL" id="JAINZZ010000007">
    <property type="protein sequence ID" value="MBY8877714.1"/>
    <property type="molecule type" value="Genomic_DNA"/>
</dbReference>
<comment type="caution">
    <text evidence="3">The sequence shown here is derived from an EMBL/GenBank/DDBJ whole genome shotgun (WGS) entry which is preliminary data.</text>
</comment>
<dbReference type="InterPro" id="IPR029058">
    <property type="entry name" value="AB_hydrolase_fold"/>
</dbReference>
<dbReference type="SUPFAM" id="SSF53474">
    <property type="entry name" value="alpha/beta-Hydrolases"/>
    <property type="match status" value="2"/>
</dbReference>
<dbReference type="GO" id="GO:0016787">
    <property type="term" value="F:hydrolase activity"/>
    <property type="evidence" value="ECO:0007669"/>
    <property type="project" value="UniProtKB-KW"/>
</dbReference>
<organism evidence="3 4">
    <name type="scientific">Actinacidiphila acidipaludis</name>
    <dbReference type="NCBI Taxonomy" id="2873382"/>
    <lineage>
        <taxon>Bacteria</taxon>
        <taxon>Bacillati</taxon>
        <taxon>Actinomycetota</taxon>
        <taxon>Actinomycetes</taxon>
        <taxon>Kitasatosporales</taxon>
        <taxon>Streptomycetaceae</taxon>
        <taxon>Actinacidiphila</taxon>
    </lineage>
</organism>
<accession>A0ABS7Q4S5</accession>